<gene>
    <name evidence="3" type="ORF">Fcan01_05622</name>
</gene>
<dbReference type="SMART" id="SM00034">
    <property type="entry name" value="CLECT"/>
    <property type="match status" value="1"/>
</dbReference>
<dbReference type="CDD" id="cd00037">
    <property type="entry name" value="CLECT"/>
    <property type="match status" value="1"/>
</dbReference>
<evidence type="ECO:0000313" key="3">
    <source>
        <dbReference type="EMBL" id="OXA60959.1"/>
    </source>
</evidence>
<dbReference type="AlphaFoldDB" id="A0A226ETV6"/>
<dbReference type="GO" id="GO:0030246">
    <property type="term" value="F:carbohydrate binding"/>
    <property type="evidence" value="ECO:0007669"/>
    <property type="project" value="UniProtKB-KW"/>
</dbReference>
<keyword evidence="3" id="KW-0430">Lectin</keyword>
<proteinExistence type="predicted"/>
<dbReference type="Gene3D" id="3.10.100.10">
    <property type="entry name" value="Mannose-Binding Protein A, subunit A"/>
    <property type="match status" value="1"/>
</dbReference>
<feature type="compositionally biased region" description="Basic residues" evidence="1">
    <location>
        <begin position="273"/>
        <end position="284"/>
    </location>
</feature>
<dbReference type="Pfam" id="PF00059">
    <property type="entry name" value="Lectin_C"/>
    <property type="match status" value="1"/>
</dbReference>
<feature type="compositionally biased region" description="Low complexity" evidence="1">
    <location>
        <begin position="296"/>
        <end position="324"/>
    </location>
</feature>
<reference evidence="3 4" key="1">
    <citation type="submission" date="2015-12" db="EMBL/GenBank/DDBJ databases">
        <title>The genome of Folsomia candida.</title>
        <authorList>
            <person name="Faddeeva A."/>
            <person name="Derks M.F."/>
            <person name="Anvar Y."/>
            <person name="Smit S."/>
            <person name="Van Straalen N."/>
            <person name="Roelofs D."/>
        </authorList>
    </citation>
    <scope>NUCLEOTIDE SEQUENCE [LARGE SCALE GENOMIC DNA]</scope>
    <source>
        <strain evidence="3 4">VU population</strain>
        <tissue evidence="3">Whole body</tissue>
    </source>
</reference>
<feature type="compositionally biased region" description="Basic residues" evidence="1">
    <location>
        <begin position="195"/>
        <end position="243"/>
    </location>
</feature>
<organism evidence="3 4">
    <name type="scientific">Folsomia candida</name>
    <name type="common">Springtail</name>
    <dbReference type="NCBI Taxonomy" id="158441"/>
    <lineage>
        <taxon>Eukaryota</taxon>
        <taxon>Metazoa</taxon>
        <taxon>Ecdysozoa</taxon>
        <taxon>Arthropoda</taxon>
        <taxon>Hexapoda</taxon>
        <taxon>Collembola</taxon>
        <taxon>Entomobryomorpha</taxon>
        <taxon>Isotomoidea</taxon>
        <taxon>Isotomidae</taxon>
        <taxon>Proisotominae</taxon>
        <taxon>Folsomia</taxon>
    </lineage>
</organism>
<dbReference type="Proteomes" id="UP000198287">
    <property type="component" value="Unassembled WGS sequence"/>
</dbReference>
<evidence type="ECO:0000259" key="2">
    <source>
        <dbReference type="PROSITE" id="PS50041"/>
    </source>
</evidence>
<dbReference type="InterPro" id="IPR001304">
    <property type="entry name" value="C-type_lectin-like"/>
</dbReference>
<dbReference type="PROSITE" id="PS50041">
    <property type="entry name" value="C_TYPE_LECTIN_2"/>
    <property type="match status" value="1"/>
</dbReference>
<dbReference type="PANTHER" id="PTHR22803">
    <property type="entry name" value="MANNOSE, PHOSPHOLIPASE, LECTIN RECEPTOR RELATED"/>
    <property type="match status" value="1"/>
</dbReference>
<name>A0A226ETV6_FOLCA</name>
<evidence type="ECO:0000313" key="4">
    <source>
        <dbReference type="Proteomes" id="UP000198287"/>
    </source>
</evidence>
<dbReference type="InterPro" id="IPR016186">
    <property type="entry name" value="C-type_lectin-like/link_sf"/>
</dbReference>
<dbReference type="OrthoDB" id="7647695at2759"/>
<evidence type="ECO:0000256" key="1">
    <source>
        <dbReference type="SAM" id="MobiDB-lite"/>
    </source>
</evidence>
<comment type="caution">
    <text evidence="3">The sequence shown here is derived from an EMBL/GenBank/DDBJ whole genome shotgun (WGS) entry which is preliminary data.</text>
</comment>
<dbReference type="SUPFAM" id="SSF56436">
    <property type="entry name" value="C-type lectin-like"/>
    <property type="match status" value="1"/>
</dbReference>
<sequence>MLVRIDYSNDSLQASWDEAKVTCETTIGRLAVLPSADDAENLIDEIKAISTPYSLEYDRSVKMYEFGMDRRYWIGLSDQEEESNWVWVDNQGKLGYDFWYPNQPDHIISKNPEHCVTLWNPAYHFGESHKFNDENCLNKYYFICEKTDTKIALDESPITTTSSPKPKGRSMSKSKKKHEANGHRKTAKESQSKNTHSHKNKHKKKTTTVKPKKKNKKTTTRKAPKKKTKKKNIPKKKKHHIKTTHAPETKKPKKKHETKTTTRKTTTTAVPIKIRHKTVTRKSSPRPSTTVKPLKTLRTSTHRSTTSHSTTTTTRRTTPQPSQSTTLLAHFANPETFTVPGEAAIMADMINEMQILPEKNKNELLNFLKDDSDISNASIPSASIKSTISTTTSKPPSHTTIMSPLLISTTTTSPATTTTLIIHQTATPKPIDGIEHVTVPGEDVIMKDLMKEIKGLPDSEKSELEAFLKDKSRKRRYEVSPSTTTTTTTSIFNTTTAKPKGKRKAIVSISLKELLEQRRKHRTL</sequence>
<feature type="compositionally biased region" description="Basic and acidic residues" evidence="1">
    <location>
        <begin position="179"/>
        <end position="191"/>
    </location>
</feature>
<dbReference type="InterPro" id="IPR016187">
    <property type="entry name" value="CTDL_fold"/>
</dbReference>
<protein>
    <submittedName>
        <fullName evidence="3">C-type lectin BfL-2</fullName>
    </submittedName>
</protein>
<keyword evidence="4" id="KW-1185">Reference proteome</keyword>
<dbReference type="InterPro" id="IPR050111">
    <property type="entry name" value="C-type_lectin/snaclec_domain"/>
</dbReference>
<feature type="domain" description="C-type lectin" evidence="2">
    <location>
        <begin position="7"/>
        <end position="145"/>
    </location>
</feature>
<accession>A0A226ETV6</accession>
<feature type="compositionally biased region" description="Basic residues" evidence="1">
    <location>
        <begin position="166"/>
        <end position="178"/>
    </location>
</feature>
<dbReference type="EMBL" id="LNIX01000002">
    <property type="protein sequence ID" value="OXA60959.1"/>
    <property type="molecule type" value="Genomic_DNA"/>
</dbReference>
<feature type="region of interest" description="Disordered" evidence="1">
    <location>
        <begin position="155"/>
        <end position="324"/>
    </location>
</feature>